<dbReference type="InterPro" id="IPR046450">
    <property type="entry name" value="PA_dom_sf"/>
</dbReference>
<dbReference type="Gene3D" id="3.50.30.30">
    <property type="match status" value="1"/>
</dbReference>
<dbReference type="SUPFAM" id="SSF52025">
    <property type="entry name" value="PA domain"/>
    <property type="match status" value="1"/>
</dbReference>
<dbReference type="PROSITE" id="PS00136">
    <property type="entry name" value="SUBTILASE_ASP"/>
    <property type="match status" value="1"/>
</dbReference>
<keyword evidence="6" id="KW-0677">Repeat</keyword>
<dbReference type="NCBIfam" id="TIGR01168">
    <property type="entry name" value="YSIRK_signal"/>
    <property type="match status" value="1"/>
</dbReference>
<evidence type="ECO:0000256" key="11">
    <source>
        <dbReference type="RuleBase" id="RU003355"/>
    </source>
</evidence>
<dbReference type="CDD" id="cd07475">
    <property type="entry name" value="Peptidases_S8_C5a_Peptidase"/>
    <property type="match status" value="1"/>
</dbReference>
<dbReference type="InterPro" id="IPR036852">
    <property type="entry name" value="Peptidase_S8/S53_dom_sf"/>
</dbReference>
<evidence type="ECO:0000256" key="8">
    <source>
        <dbReference type="ARBA" id="ARBA00022825"/>
    </source>
</evidence>
<evidence type="ECO:0000256" key="3">
    <source>
        <dbReference type="ARBA" id="ARBA00022525"/>
    </source>
</evidence>
<feature type="active site" description="Charge relay system" evidence="9 10">
    <location>
        <position position="620"/>
    </location>
</feature>
<dbReference type="InterPro" id="IPR015500">
    <property type="entry name" value="Peptidase_S8_subtilisin-rel"/>
</dbReference>
<dbReference type="InterPro" id="IPR003137">
    <property type="entry name" value="PA_domain"/>
</dbReference>
<keyword evidence="3" id="KW-0964">Secreted</keyword>
<dbReference type="RefSeq" id="WP_317609807.1">
    <property type="nucleotide sequence ID" value="NZ_JAGQEX010000005.1"/>
</dbReference>
<feature type="domain" description="PA" evidence="14">
    <location>
        <begin position="477"/>
        <end position="550"/>
    </location>
</feature>
<evidence type="ECO:0000259" key="16">
    <source>
        <dbReference type="Pfam" id="PF06280"/>
    </source>
</evidence>
<dbReference type="PROSITE" id="PS00138">
    <property type="entry name" value="SUBTILASE_SER"/>
    <property type="match status" value="1"/>
</dbReference>
<evidence type="ECO:0000259" key="15">
    <source>
        <dbReference type="Pfam" id="PF04650"/>
    </source>
</evidence>
<dbReference type="Pfam" id="PF00082">
    <property type="entry name" value="Peptidase_S8"/>
    <property type="match status" value="1"/>
</dbReference>
<feature type="domain" description="Peptidase S8/S53" evidence="13">
    <location>
        <begin position="148"/>
        <end position="681"/>
    </location>
</feature>
<reference evidence="17" key="1">
    <citation type="submission" date="2021-04" db="EMBL/GenBank/DDBJ databases">
        <title>Draft genomes of 20 S. canis strains.</title>
        <authorList>
            <person name="Pagnossin D."/>
            <person name="Weir W."/>
            <person name="Smith A."/>
            <person name="Ure R."/>
            <person name="Oravcova K."/>
        </authorList>
    </citation>
    <scope>NUCLEOTIDE SEQUENCE</scope>
    <source>
        <strain evidence="17">284</strain>
    </source>
</reference>
<dbReference type="SUPFAM" id="SSF52743">
    <property type="entry name" value="Subtilisin-like"/>
    <property type="match status" value="1"/>
</dbReference>
<evidence type="ECO:0000256" key="5">
    <source>
        <dbReference type="ARBA" id="ARBA00022729"/>
    </source>
</evidence>
<dbReference type="CDD" id="cd02133">
    <property type="entry name" value="PA_C5a_like"/>
    <property type="match status" value="1"/>
</dbReference>
<keyword evidence="7 10" id="KW-0378">Hydrolase</keyword>
<organism evidence="17 18">
    <name type="scientific">Streptococcus canis</name>
    <dbReference type="NCBI Taxonomy" id="1329"/>
    <lineage>
        <taxon>Bacteria</taxon>
        <taxon>Bacillati</taxon>
        <taxon>Bacillota</taxon>
        <taxon>Bacilli</taxon>
        <taxon>Lactobacillales</taxon>
        <taxon>Streptococcaceae</taxon>
        <taxon>Streptococcus</taxon>
    </lineage>
</organism>
<dbReference type="InterPro" id="IPR005877">
    <property type="entry name" value="YSIRK_signal_dom"/>
</dbReference>
<dbReference type="PANTHER" id="PTHR43806">
    <property type="entry name" value="PEPTIDASE S8"/>
    <property type="match status" value="1"/>
</dbReference>
<keyword evidence="2" id="KW-0134">Cell wall</keyword>
<dbReference type="InterPro" id="IPR034216">
    <property type="entry name" value="C5a_Peptidase"/>
</dbReference>
<dbReference type="Proteomes" id="UP001186118">
    <property type="component" value="Unassembled WGS sequence"/>
</dbReference>
<proteinExistence type="inferred from homology"/>
<dbReference type="InterPro" id="IPR050131">
    <property type="entry name" value="Peptidase_S8_subtilisin-like"/>
</dbReference>
<feature type="domain" description="YSIRK Gram-positive signal peptide" evidence="15">
    <location>
        <begin position="2"/>
        <end position="27"/>
    </location>
</feature>
<comment type="caution">
    <text evidence="17">The sequence shown here is derived from an EMBL/GenBank/DDBJ whole genome shotgun (WGS) entry which is preliminary data.</text>
</comment>
<dbReference type="Pfam" id="PF02225">
    <property type="entry name" value="PA"/>
    <property type="match status" value="1"/>
</dbReference>
<dbReference type="GO" id="GO:0016020">
    <property type="term" value="C:membrane"/>
    <property type="evidence" value="ECO:0007669"/>
    <property type="project" value="InterPro"/>
</dbReference>
<dbReference type="InterPro" id="IPR023827">
    <property type="entry name" value="Peptidase_S8_Asp-AS"/>
</dbReference>
<evidence type="ECO:0000256" key="2">
    <source>
        <dbReference type="ARBA" id="ARBA00022512"/>
    </source>
</evidence>
<sequence length="1658" mass="182290">MEKKQRFSLRKYKSGTVSVLIGSVFLMATTTVAAEEQVSGDNNKPVPHMVQSDGQASSQEVQTLSEMSISLDLQTADAQSPAETAIAIKEDDKEADRLPAEAIVIDSSSDKSTGQAVASGQSKALPPVNMDIHDWVKTKGAWDKGFKGQGKVIAIIDTGIDASHQAMRITDLSLAKVKSKEEMAKRQKTAGIHYGSWVNDKVIFAHNYVENNEKVKEVKFDFEESLEDFDITVDVQRLNTSKRYRPQAVEAPKETVIKIEDIPGVFEIDWPEIDDDSKYESHGMHVTGIATGNGIEPAAVGERFLGIAPEAQVMFMRVFASDLTGTGDSLFVKAIEDAVALGADVINLSLGSANGSHLNGNHPLMIAIEKARQAGVSVVVAAGNERAFGSDHDDPFVTNPDYGLVGSPSTGRPPTSVAAINNKWIFERLMTVEGLENRADLNNGKAIYSESVDFKDIKDSLGYDKPYQYIYVKDLTEAGYKAKNVEGKVVLIERDPKKSFDDVIAQAKKHGALGVLIFNNIPGQANRTMRLSSTGMVLPSAFISHEFGKAMSVLHGDGSGSLVFDSSLSKALSQKGNEMNHFSNWGLTSDGYLKPDITAPGGDIYSTYNDNHYGNQTGTSMASPQIAGASLLVKQYLQQLKPDLPQEQIADLVKNLLMSNAQVHINPITKTTTSPRQQGAGLLNIEAAVSSGLYVTGKDNYGSISLGNVTDTISFEVTVHNLSQETKSLRYETELLTDAIDSKEGRFTLSSRALKTYQGDIVDIPANGQKTVTIQLDASAFAEELSKQMPNGYYLEGFVRFVDSKNKQHNQINIPFVGFKGAFENLAVVEESIYQLKAQGKKGFYFDESGPKDDIYVGKHFTGLVTLGAETNVSTATVSDNGLHTLGTFRNQEGKFILAKNSQGQPVLAISPNGDNNQDFAAFKGVFLRKYQGLKASVYLASDAAHKEPLWVSPKTFKGDKNFNSDIRFAKSTTLLETEFEGKSLTGAELPDGYYHYVVSYYPDVVGAKRQEMTFELILDRQKPVLGQATFDPATNRFKPSVLEDRGQSGVLRNSVFYLDTKDGKPYTITINDGYKYVSVADNKQFVPRQADGSFILPIDKVALDDFYYMVEDFAGNRAIAKLGDHLPESLEQEVMTFNLTEGNYQTKKVYDDQLEMAVTDIGLVTNQAHLAVTHRNRPQSHLVKLNHELFISPNGDGNKDFVAFKGVPNKNYQDLQVTVFAKDDQKRSQPIWFSQLGANVSDSKSTAWHGVTAGGAKVRSGEYQYVINYRDENGTAHEETHIVTVSYHKPILTQGRFHTVKDVEYFTPSKPQAISTSGIAREEVFYLISKNGRNFNVTEDKHTVIVSDNKVFLPKNEDGSYTIPKIEGVAAANFYYLVEDKAGNVSFTTLPNLREVGQDKGVLSLALDLPILEEKFPTRFTYLVRDADGKPIETLDYFNNSANSLILPFGHYTVELLTYDTNLLELQSDKVLPFTLTAENDFQHIDFKMTKLASGQVTVHFDNLLPAGSQVSLRAPQGHLIPLNQSLYVPRAYGKMVQAGTYELVVSLPKGYHIDGETKVLVQQNDVHELAVRLVPDSAHLAVSPAEKDMSALANIGSDYFALPTMADHVESRAKSAGVAQLPRTGDKTMVKWSAFGFLILTLSYLFSRKKDLSSTD</sequence>
<dbReference type="GO" id="GO:0006508">
    <property type="term" value="P:proteolysis"/>
    <property type="evidence" value="ECO:0007669"/>
    <property type="project" value="UniProtKB-KW"/>
</dbReference>
<dbReference type="InterPro" id="IPR023828">
    <property type="entry name" value="Peptidase_S8_Ser-AS"/>
</dbReference>
<dbReference type="Gene3D" id="2.60.40.10">
    <property type="entry name" value="Immunoglobulins"/>
    <property type="match status" value="2"/>
</dbReference>
<evidence type="ECO:0000256" key="4">
    <source>
        <dbReference type="ARBA" id="ARBA00022670"/>
    </source>
</evidence>
<keyword evidence="8 10" id="KW-0720">Serine protease</keyword>
<feature type="domain" description="C5a peptidase/Subtilisin-like protease SBT2-like Fn3-like" evidence="16">
    <location>
        <begin position="704"/>
        <end position="817"/>
    </location>
</feature>
<dbReference type="Gene3D" id="2.60.40.1710">
    <property type="entry name" value="Subtilisin-like superfamily"/>
    <property type="match status" value="1"/>
</dbReference>
<evidence type="ECO:0000259" key="14">
    <source>
        <dbReference type="Pfam" id="PF02225"/>
    </source>
</evidence>
<comment type="similarity">
    <text evidence="1 10 11">Belongs to the peptidase S8 family.</text>
</comment>
<evidence type="ECO:0000313" key="17">
    <source>
        <dbReference type="EMBL" id="MDV5976555.1"/>
    </source>
</evidence>
<dbReference type="InterPro" id="IPR013783">
    <property type="entry name" value="Ig-like_fold"/>
</dbReference>
<dbReference type="GO" id="GO:0004252">
    <property type="term" value="F:serine-type endopeptidase activity"/>
    <property type="evidence" value="ECO:0007669"/>
    <property type="project" value="UniProtKB-UniRule"/>
</dbReference>
<evidence type="ECO:0000256" key="6">
    <source>
        <dbReference type="ARBA" id="ARBA00022737"/>
    </source>
</evidence>
<dbReference type="Pfam" id="PF04650">
    <property type="entry name" value="YSIRK_signal"/>
    <property type="match status" value="1"/>
</dbReference>
<dbReference type="InterPro" id="IPR010435">
    <property type="entry name" value="C5a/SBT2-like_Fn3"/>
</dbReference>
<evidence type="ECO:0000256" key="7">
    <source>
        <dbReference type="ARBA" id="ARBA00022801"/>
    </source>
</evidence>
<evidence type="ECO:0000256" key="10">
    <source>
        <dbReference type="PROSITE-ProRule" id="PRU01240"/>
    </source>
</evidence>
<dbReference type="PROSITE" id="PS00137">
    <property type="entry name" value="SUBTILASE_HIS"/>
    <property type="match status" value="1"/>
</dbReference>
<gene>
    <name evidence="17" type="ORF">KB584_03610</name>
</gene>
<dbReference type="PRINTS" id="PR00723">
    <property type="entry name" value="SUBTILISIN"/>
</dbReference>
<dbReference type="PROSITE" id="PS51892">
    <property type="entry name" value="SUBTILASE"/>
    <property type="match status" value="1"/>
</dbReference>
<name>A0AAE4Q823_STRCB</name>
<keyword evidence="5 12" id="KW-0732">Signal</keyword>
<feature type="chain" id="PRO_5042284587" evidence="12">
    <location>
        <begin position="34"/>
        <end position="1658"/>
    </location>
</feature>
<dbReference type="EMBL" id="JAGQEX010000005">
    <property type="protein sequence ID" value="MDV5976555.1"/>
    <property type="molecule type" value="Genomic_DNA"/>
</dbReference>
<evidence type="ECO:0000256" key="12">
    <source>
        <dbReference type="SAM" id="SignalP"/>
    </source>
</evidence>
<dbReference type="InterPro" id="IPR000209">
    <property type="entry name" value="Peptidase_S8/S53_dom"/>
</dbReference>
<evidence type="ECO:0000256" key="1">
    <source>
        <dbReference type="ARBA" id="ARBA00011073"/>
    </source>
</evidence>
<protein>
    <submittedName>
        <fullName evidence="17">S8 family serine peptidase</fullName>
    </submittedName>
</protein>
<keyword evidence="4 10" id="KW-0645">Protease</keyword>
<evidence type="ECO:0000259" key="13">
    <source>
        <dbReference type="Pfam" id="PF00082"/>
    </source>
</evidence>
<feature type="active site" description="Charge relay system" evidence="9 10">
    <location>
        <position position="282"/>
    </location>
</feature>
<dbReference type="Pfam" id="PF06280">
    <property type="entry name" value="fn3_5"/>
    <property type="match status" value="1"/>
</dbReference>
<accession>A0AAE4Q823</accession>
<feature type="signal peptide" evidence="12">
    <location>
        <begin position="1"/>
        <end position="33"/>
    </location>
</feature>
<feature type="active site" description="Charge relay system" evidence="9 10">
    <location>
        <position position="157"/>
    </location>
</feature>
<evidence type="ECO:0000256" key="9">
    <source>
        <dbReference type="PIRSR" id="PIRSR615500-1"/>
    </source>
</evidence>
<dbReference type="InterPro" id="IPR022398">
    <property type="entry name" value="Peptidase_S8_His-AS"/>
</dbReference>
<evidence type="ECO:0000313" key="18">
    <source>
        <dbReference type="Proteomes" id="UP001186118"/>
    </source>
</evidence>
<dbReference type="PANTHER" id="PTHR43806:SF11">
    <property type="entry name" value="CEREVISIN-RELATED"/>
    <property type="match status" value="1"/>
</dbReference>
<dbReference type="Gene3D" id="3.40.50.200">
    <property type="entry name" value="Peptidase S8/S53 domain"/>
    <property type="match status" value="1"/>
</dbReference>
<dbReference type="NCBIfam" id="TIGR01167">
    <property type="entry name" value="LPXTG_anchor"/>
    <property type="match status" value="1"/>
</dbReference>